<keyword evidence="13 21" id="KW-0067">ATP-binding</keyword>
<evidence type="ECO:0000256" key="6">
    <source>
        <dbReference type="ARBA" id="ARBA00022485"/>
    </source>
</evidence>
<evidence type="ECO:0000256" key="7">
    <source>
        <dbReference type="ARBA" id="ARBA00022490"/>
    </source>
</evidence>
<evidence type="ECO:0000256" key="14">
    <source>
        <dbReference type="ARBA" id="ARBA00023004"/>
    </source>
</evidence>
<gene>
    <name evidence="21" type="ORF">MMF97_04800</name>
</gene>
<keyword evidence="15" id="KW-0902">Two-component regulatory system</keyword>
<dbReference type="EC" id="2.7.13.3" evidence="4"/>
<dbReference type="SUPFAM" id="SSF55874">
    <property type="entry name" value="ATPase domain of HSP90 chaperone/DNA topoisomerase II/histidine kinase"/>
    <property type="match status" value="1"/>
</dbReference>
<dbReference type="EMBL" id="JALGBH010000001">
    <property type="protein sequence ID" value="MCJ0742023.1"/>
    <property type="molecule type" value="Genomic_DNA"/>
</dbReference>
<dbReference type="InterPro" id="IPR011712">
    <property type="entry name" value="Sig_transdc_His_kin_sub3_dim/P"/>
</dbReference>
<name>A0ABS9ZU39_9SPHI</name>
<evidence type="ECO:0000256" key="19">
    <source>
        <dbReference type="SAM" id="Phobius"/>
    </source>
</evidence>
<evidence type="ECO:0000256" key="8">
    <source>
        <dbReference type="ARBA" id="ARBA00022553"/>
    </source>
</evidence>
<feature type="transmembrane region" description="Helical" evidence="19">
    <location>
        <begin position="12"/>
        <end position="30"/>
    </location>
</feature>
<dbReference type="PRINTS" id="PR00344">
    <property type="entry name" value="BCTRLSENSOR"/>
</dbReference>
<evidence type="ECO:0000313" key="22">
    <source>
        <dbReference type="Proteomes" id="UP001165460"/>
    </source>
</evidence>
<dbReference type="Gene3D" id="1.20.5.1930">
    <property type="match status" value="1"/>
</dbReference>
<keyword evidence="9" id="KW-0808">Transferase</keyword>
<evidence type="ECO:0000256" key="13">
    <source>
        <dbReference type="ARBA" id="ARBA00022840"/>
    </source>
</evidence>
<dbReference type="InterPro" id="IPR050482">
    <property type="entry name" value="Sensor_HK_TwoCompSys"/>
</dbReference>
<keyword evidence="22" id="KW-1185">Reference proteome</keyword>
<dbReference type="PANTHER" id="PTHR24421:SF10">
    <property type="entry name" value="NITRATE_NITRITE SENSOR PROTEIN NARQ"/>
    <property type="match status" value="1"/>
</dbReference>
<dbReference type="Pfam" id="PF07730">
    <property type="entry name" value="HisKA_3"/>
    <property type="match status" value="1"/>
</dbReference>
<evidence type="ECO:0000256" key="9">
    <source>
        <dbReference type="ARBA" id="ARBA00022679"/>
    </source>
</evidence>
<evidence type="ECO:0000256" key="17">
    <source>
        <dbReference type="ARBA" id="ARBA00024827"/>
    </source>
</evidence>
<keyword evidence="12" id="KW-0418">Kinase</keyword>
<comment type="function">
    <text evidence="17">Member of the two-component regulatory system NreB/NreC involved in the control of dissimilatory nitrate/nitrite reduction in response to oxygen. NreB functions as a direct oxygen sensor histidine kinase which is autophosphorylated, in the absence of oxygen, probably at the conserved histidine residue, and transfers its phosphate group probably to a conserved aspartate residue of NreC. NreB/NreC activates the expression of the nitrate (narGHJI) and nitrite (nir) reductase operons, as well as the putative nitrate transporter gene narT.</text>
</comment>
<dbReference type="GO" id="GO:0005524">
    <property type="term" value="F:ATP binding"/>
    <property type="evidence" value="ECO:0007669"/>
    <property type="project" value="UniProtKB-KW"/>
</dbReference>
<feature type="domain" description="Histidine kinase" evidence="20">
    <location>
        <begin position="69"/>
        <end position="261"/>
    </location>
</feature>
<dbReference type="InterPro" id="IPR003594">
    <property type="entry name" value="HATPase_dom"/>
</dbReference>
<keyword evidence="19" id="KW-0472">Membrane</keyword>
<comment type="caution">
    <text evidence="21">The sequence shown here is derived from an EMBL/GenBank/DDBJ whole genome shotgun (WGS) entry which is preliminary data.</text>
</comment>
<evidence type="ECO:0000259" key="20">
    <source>
        <dbReference type="PROSITE" id="PS50109"/>
    </source>
</evidence>
<organism evidence="21 22">
    <name type="scientific">Pedobacter montanisoli</name>
    <dbReference type="NCBI Taxonomy" id="2923277"/>
    <lineage>
        <taxon>Bacteria</taxon>
        <taxon>Pseudomonadati</taxon>
        <taxon>Bacteroidota</taxon>
        <taxon>Sphingobacteriia</taxon>
        <taxon>Sphingobacteriales</taxon>
        <taxon>Sphingobacteriaceae</taxon>
        <taxon>Pedobacter</taxon>
    </lineage>
</organism>
<keyword evidence="14" id="KW-0408">Iron</keyword>
<comment type="subcellular location">
    <subcellularLocation>
        <location evidence="3">Cytoplasm</location>
    </subcellularLocation>
</comment>
<evidence type="ECO:0000256" key="15">
    <source>
        <dbReference type="ARBA" id="ARBA00023012"/>
    </source>
</evidence>
<protein>
    <recommendedName>
        <fullName evidence="5">Oxygen sensor histidine kinase NreB</fullName>
        <ecNumber evidence="4">2.7.13.3</ecNumber>
    </recommendedName>
    <alternativeName>
        <fullName evidence="18">Nitrogen regulation protein B</fullName>
    </alternativeName>
</protein>
<dbReference type="Gene3D" id="3.30.565.10">
    <property type="entry name" value="Histidine kinase-like ATPase, C-terminal domain"/>
    <property type="match status" value="1"/>
</dbReference>
<evidence type="ECO:0000256" key="2">
    <source>
        <dbReference type="ARBA" id="ARBA00001966"/>
    </source>
</evidence>
<evidence type="ECO:0000256" key="10">
    <source>
        <dbReference type="ARBA" id="ARBA00022723"/>
    </source>
</evidence>
<keyword evidence="19" id="KW-0812">Transmembrane</keyword>
<keyword evidence="8" id="KW-0597">Phosphoprotein</keyword>
<comment type="cofactor">
    <cofactor evidence="2">
        <name>[4Fe-4S] cluster</name>
        <dbReference type="ChEBI" id="CHEBI:49883"/>
    </cofactor>
</comment>
<evidence type="ECO:0000256" key="11">
    <source>
        <dbReference type="ARBA" id="ARBA00022741"/>
    </source>
</evidence>
<evidence type="ECO:0000256" key="5">
    <source>
        <dbReference type="ARBA" id="ARBA00017322"/>
    </source>
</evidence>
<dbReference type="Pfam" id="PF02518">
    <property type="entry name" value="HATPase_c"/>
    <property type="match status" value="1"/>
</dbReference>
<keyword evidence="10" id="KW-0479">Metal-binding</keyword>
<evidence type="ECO:0000256" key="1">
    <source>
        <dbReference type="ARBA" id="ARBA00000085"/>
    </source>
</evidence>
<keyword evidence="7" id="KW-0963">Cytoplasm</keyword>
<evidence type="ECO:0000256" key="18">
    <source>
        <dbReference type="ARBA" id="ARBA00030800"/>
    </source>
</evidence>
<dbReference type="CDD" id="cd16917">
    <property type="entry name" value="HATPase_UhpB-NarQ-NarX-like"/>
    <property type="match status" value="1"/>
</dbReference>
<keyword evidence="6" id="KW-0004">4Fe-4S</keyword>
<comment type="catalytic activity">
    <reaction evidence="1">
        <text>ATP + protein L-histidine = ADP + protein N-phospho-L-histidine.</text>
        <dbReference type="EC" id="2.7.13.3"/>
    </reaction>
</comment>
<sequence length="261" mass="29646">MQFSSSEIVNIIILATCVFLIAPVFLLIYIKEYLRKKRVHEEEKVTLNQKFEAEVLKTRIEVQEQTMQTIAADLHDNIGQLLSLTALNLNSINIEHTEKARQKINNSIELINNSIRELRALAKLMQAENILMMGLGSALQQEFNHIEKTGRYQLIISNQLLEINFASPQKDLILLRLVQEIFNNIIKHSNANHITVNIQLIENHLDIIITDDGIGFDVNQTGYNGLGLSSIRKRVEMVQGTLNINSAVNQGTSIHIKLLYP</sequence>
<reference evidence="21" key="1">
    <citation type="submission" date="2022-03" db="EMBL/GenBank/DDBJ databases">
        <authorList>
            <person name="Woo C.Y."/>
        </authorList>
    </citation>
    <scope>NUCLEOTIDE SEQUENCE</scope>
    <source>
        <strain evidence="21">CYS-01</strain>
    </source>
</reference>
<dbReference type="InterPro" id="IPR036890">
    <property type="entry name" value="HATPase_C_sf"/>
</dbReference>
<evidence type="ECO:0000256" key="4">
    <source>
        <dbReference type="ARBA" id="ARBA00012438"/>
    </source>
</evidence>
<dbReference type="Proteomes" id="UP001165460">
    <property type="component" value="Unassembled WGS sequence"/>
</dbReference>
<dbReference type="InterPro" id="IPR005467">
    <property type="entry name" value="His_kinase_dom"/>
</dbReference>
<dbReference type="PROSITE" id="PS50109">
    <property type="entry name" value="HIS_KIN"/>
    <property type="match status" value="1"/>
</dbReference>
<dbReference type="InterPro" id="IPR004358">
    <property type="entry name" value="Sig_transdc_His_kin-like_C"/>
</dbReference>
<proteinExistence type="predicted"/>
<evidence type="ECO:0000256" key="3">
    <source>
        <dbReference type="ARBA" id="ARBA00004496"/>
    </source>
</evidence>
<accession>A0ABS9ZU39</accession>
<keyword evidence="19" id="KW-1133">Transmembrane helix</keyword>
<dbReference type="RefSeq" id="WP_243360067.1">
    <property type="nucleotide sequence ID" value="NZ_JALGBH010000001.1"/>
</dbReference>
<evidence type="ECO:0000313" key="21">
    <source>
        <dbReference type="EMBL" id="MCJ0742023.1"/>
    </source>
</evidence>
<dbReference type="PANTHER" id="PTHR24421">
    <property type="entry name" value="NITRATE/NITRITE SENSOR PROTEIN NARX-RELATED"/>
    <property type="match status" value="1"/>
</dbReference>
<evidence type="ECO:0000256" key="16">
    <source>
        <dbReference type="ARBA" id="ARBA00023014"/>
    </source>
</evidence>
<evidence type="ECO:0000256" key="12">
    <source>
        <dbReference type="ARBA" id="ARBA00022777"/>
    </source>
</evidence>
<dbReference type="SMART" id="SM00387">
    <property type="entry name" value="HATPase_c"/>
    <property type="match status" value="1"/>
</dbReference>
<keyword evidence="16" id="KW-0411">Iron-sulfur</keyword>
<keyword evidence="11" id="KW-0547">Nucleotide-binding</keyword>